<evidence type="ECO:0000256" key="15">
    <source>
        <dbReference type="ARBA" id="ARBA00023306"/>
    </source>
</evidence>
<dbReference type="UniPathway" id="UPA00143"/>
<keyword evidence="15" id="KW-0131">Cell cycle</keyword>
<accession>A0A8C1ADC3</accession>
<dbReference type="PANTHER" id="PTHR12830:SF9">
    <property type="entry name" value="ANAPHASE-PROMOTING COMPLEX SUBUNIT 5"/>
    <property type="match status" value="1"/>
</dbReference>
<evidence type="ECO:0000313" key="18">
    <source>
        <dbReference type="Ensembl" id="ENSCCRP00000016472.2"/>
    </source>
</evidence>
<dbReference type="GO" id="GO:0051301">
    <property type="term" value="P:cell division"/>
    <property type="evidence" value="ECO:0007669"/>
    <property type="project" value="UniProtKB-KW"/>
</dbReference>
<keyword evidence="10" id="KW-0498">Mitosis</keyword>
<feature type="domain" description="Anaphase-promoting complex subunit 5 N-terminal" evidence="17">
    <location>
        <begin position="18"/>
        <end position="147"/>
    </location>
</feature>
<proteinExistence type="inferred from homology"/>
<evidence type="ECO:0000256" key="8">
    <source>
        <dbReference type="ARBA" id="ARBA00022618"/>
    </source>
</evidence>
<protein>
    <recommendedName>
        <fullName evidence="5">Anaphase-promoting complex subunit 5</fullName>
    </recommendedName>
</protein>
<keyword evidence="12" id="KW-0802">TPR repeat</keyword>
<dbReference type="CDD" id="cd16270">
    <property type="entry name" value="Apc5_N"/>
    <property type="match status" value="1"/>
</dbReference>
<feature type="domain" description="Anaphase-promoting complex subunit 5" evidence="16">
    <location>
        <begin position="444"/>
        <end position="469"/>
    </location>
</feature>
<evidence type="ECO:0000256" key="4">
    <source>
        <dbReference type="ARBA" id="ARBA00007450"/>
    </source>
</evidence>
<evidence type="ECO:0000259" key="17">
    <source>
        <dbReference type="Pfam" id="PF21371"/>
    </source>
</evidence>
<evidence type="ECO:0000256" key="11">
    <source>
        <dbReference type="ARBA" id="ARBA00022786"/>
    </source>
</evidence>
<dbReference type="PANTHER" id="PTHR12830">
    <property type="entry name" value="ANAPHASE-PROMOTING COMPLEX SUBUNIT 5"/>
    <property type="match status" value="1"/>
</dbReference>
<evidence type="ECO:0000256" key="13">
    <source>
        <dbReference type="ARBA" id="ARBA00023212"/>
    </source>
</evidence>
<evidence type="ECO:0000256" key="3">
    <source>
        <dbReference type="ARBA" id="ARBA00004906"/>
    </source>
</evidence>
<reference evidence="18" key="2">
    <citation type="submission" date="2025-09" db="UniProtKB">
        <authorList>
            <consortium name="Ensembl"/>
        </authorList>
    </citation>
    <scope>IDENTIFICATION</scope>
</reference>
<keyword evidence="9" id="KW-0677">Repeat</keyword>
<evidence type="ECO:0000259" key="16">
    <source>
        <dbReference type="Pfam" id="PF12862"/>
    </source>
</evidence>
<evidence type="ECO:0000256" key="14">
    <source>
        <dbReference type="ARBA" id="ARBA00023242"/>
    </source>
</evidence>
<dbReference type="GO" id="GO:0005680">
    <property type="term" value="C:anaphase-promoting complex"/>
    <property type="evidence" value="ECO:0007669"/>
    <property type="project" value="InterPro"/>
</dbReference>
<keyword evidence="14" id="KW-0539">Nucleus</keyword>
<keyword evidence="6" id="KW-0963">Cytoplasm</keyword>
<evidence type="ECO:0000256" key="5">
    <source>
        <dbReference type="ARBA" id="ARBA00016066"/>
    </source>
</evidence>
<sequence length="594" mass="67619">MMTNGVVHANIFGIKDWVTPYKIAVLALLHEMSTTKPMALLDRRRLNKLILPLQQGPDLTLEQFLKIVEECCLRMVNAVKHRLFLMADGELQDMEHFFTILPNAFSDSEAFKTSVVGLFMRQMLLAYNKLSFSQVYKLYKSLQQYCHRVQPELSALPTEDMELTSNEDPSAEHIDKDELDTASLHQSELSQGPLSQKQAEYFLARQAYLLKNDENKAMSPAKLQDELNNILKFNPDFAEAHYLSYLNSIRVQDIYISTHSLLHYFDRLILSGGEGKSNGDEGYGRSLRYAVLNLATLHCRFGHYQQADLALQEAIRIAQEANDHVCLQHCLSWLYTLEQMKGSDSVVLTEDSVKIAAHFCLPYLASLGIQSLVQQGAKQGMPANKLLDALRGTDIMHWKQSLSELIEISLAQTTSIWRMYGKSTMARQQAQLLLNMNSLEPVNFSVQQNNTEAFAVALCHLAELHAEQGLYAVVSDIMKHLKQQFPPHTQHAKLWMLCDLKIQFEKAMNDGKYHLAEPHVTAISALNSTEGLYRKAQLLKALNQTTEASQILQQLQQQCEKSKDIEMTIRCVFVIRLDVLGLRRDLHHIILLFL</sequence>
<keyword evidence="19" id="KW-1185">Reference proteome</keyword>
<dbReference type="Pfam" id="PF21371">
    <property type="entry name" value="Apc5_N"/>
    <property type="match status" value="1"/>
</dbReference>
<evidence type="ECO:0000256" key="2">
    <source>
        <dbReference type="ARBA" id="ARBA00004186"/>
    </source>
</evidence>
<comment type="similarity">
    <text evidence="4">Belongs to the APC5 family.</text>
</comment>
<name>A0A8C1ADC3_CYPCA</name>
<dbReference type="AlphaFoldDB" id="A0A8C1ADC3"/>
<evidence type="ECO:0000256" key="1">
    <source>
        <dbReference type="ARBA" id="ARBA00004123"/>
    </source>
</evidence>
<dbReference type="GO" id="GO:0005819">
    <property type="term" value="C:spindle"/>
    <property type="evidence" value="ECO:0007669"/>
    <property type="project" value="UniProtKB-SubCell"/>
</dbReference>
<reference evidence="18" key="1">
    <citation type="submission" date="2025-08" db="UniProtKB">
        <authorList>
            <consortium name="Ensembl"/>
        </authorList>
    </citation>
    <scope>IDENTIFICATION</scope>
</reference>
<evidence type="ECO:0000256" key="12">
    <source>
        <dbReference type="ARBA" id="ARBA00022803"/>
    </source>
</evidence>
<dbReference type="Ensembl" id="ENSCCRT00000017969.2">
    <property type="protein sequence ID" value="ENSCCRP00000016472.2"/>
    <property type="gene ID" value="ENSCCRG00000005721.2"/>
</dbReference>
<evidence type="ECO:0000313" key="19">
    <source>
        <dbReference type="Proteomes" id="UP001108240"/>
    </source>
</evidence>
<keyword evidence="13" id="KW-0206">Cytoskeleton</keyword>
<dbReference type="Proteomes" id="UP001108240">
    <property type="component" value="Unplaced"/>
</dbReference>
<keyword evidence="11" id="KW-0833">Ubl conjugation pathway</keyword>
<evidence type="ECO:0000256" key="6">
    <source>
        <dbReference type="ARBA" id="ARBA00022490"/>
    </source>
</evidence>
<comment type="subcellular location">
    <subcellularLocation>
        <location evidence="2">Cytoplasm</location>
        <location evidence="2">Cytoskeleton</location>
        <location evidence="2">Spindle</location>
    </subcellularLocation>
    <subcellularLocation>
        <location evidence="1">Nucleus</location>
    </subcellularLocation>
</comment>
<dbReference type="InterPro" id="IPR026000">
    <property type="entry name" value="Apc5_dom"/>
</dbReference>
<dbReference type="InterPro" id="IPR048968">
    <property type="entry name" value="Apc5_N"/>
</dbReference>
<comment type="pathway">
    <text evidence="3">Protein modification; protein ubiquitination.</text>
</comment>
<keyword evidence="7" id="KW-0597">Phosphoprotein</keyword>
<dbReference type="Pfam" id="PF12862">
    <property type="entry name" value="ANAPC5"/>
    <property type="match status" value="2"/>
</dbReference>
<feature type="domain" description="Anaphase-promoting complex subunit 5" evidence="16">
    <location>
        <begin position="241"/>
        <end position="340"/>
    </location>
</feature>
<evidence type="ECO:0000256" key="9">
    <source>
        <dbReference type="ARBA" id="ARBA00022737"/>
    </source>
</evidence>
<dbReference type="GO" id="GO:0031145">
    <property type="term" value="P:anaphase-promoting complex-dependent catabolic process"/>
    <property type="evidence" value="ECO:0007669"/>
    <property type="project" value="TreeGrafter"/>
</dbReference>
<evidence type="ECO:0000256" key="7">
    <source>
        <dbReference type="ARBA" id="ARBA00022553"/>
    </source>
</evidence>
<dbReference type="GO" id="GO:0045842">
    <property type="term" value="P:positive regulation of mitotic metaphase/anaphase transition"/>
    <property type="evidence" value="ECO:0007669"/>
    <property type="project" value="TreeGrafter"/>
</dbReference>
<keyword evidence="8" id="KW-0132">Cell division</keyword>
<dbReference type="GO" id="GO:0070979">
    <property type="term" value="P:protein K11-linked ubiquitination"/>
    <property type="evidence" value="ECO:0007669"/>
    <property type="project" value="TreeGrafter"/>
</dbReference>
<organism evidence="18 19">
    <name type="scientific">Cyprinus carpio carpio</name>
    <dbReference type="NCBI Taxonomy" id="630221"/>
    <lineage>
        <taxon>Eukaryota</taxon>
        <taxon>Metazoa</taxon>
        <taxon>Chordata</taxon>
        <taxon>Craniata</taxon>
        <taxon>Vertebrata</taxon>
        <taxon>Euteleostomi</taxon>
        <taxon>Actinopterygii</taxon>
        <taxon>Neopterygii</taxon>
        <taxon>Teleostei</taxon>
        <taxon>Ostariophysi</taxon>
        <taxon>Cypriniformes</taxon>
        <taxon>Cyprinidae</taxon>
        <taxon>Cyprininae</taxon>
        <taxon>Cyprinus</taxon>
    </lineage>
</organism>
<evidence type="ECO:0000256" key="10">
    <source>
        <dbReference type="ARBA" id="ARBA00022776"/>
    </source>
</evidence>
<dbReference type="GeneTree" id="ENSGT00390000018674"/>
<dbReference type="InterPro" id="IPR037679">
    <property type="entry name" value="Apc5"/>
</dbReference>